<reference evidence="2" key="1">
    <citation type="journal article" date="2022" name="bioRxiv">
        <title>Sequencing and chromosome-scale assembly of the giantPleurodeles waltlgenome.</title>
        <authorList>
            <person name="Brown T."/>
            <person name="Elewa A."/>
            <person name="Iarovenko S."/>
            <person name="Subramanian E."/>
            <person name="Araus A.J."/>
            <person name="Petzold A."/>
            <person name="Susuki M."/>
            <person name="Suzuki K.-i.T."/>
            <person name="Hayashi T."/>
            <person name="Toyoda A."/>
            <person name="Oliveira C."/>
            <person name="Osipova E."/>
            <person name="Leigh N.D."/>
            <person name="Simon A."/>
            <person name="Yun M.H."/>
        </authorList>
    </citation>
    <scope>NUCLEOTIDE SEQUENCE</scope>
    <source>
        <strain evidence="2">20211129_DDA</strain>
        <tissue evidence="2">Liver</tissue>
    </source>
</reference>
<evidence type="ECO:0000256" key="1">
    <source>
        <dbReference type="SAM" id="MobiDB-lite"/>
    </source>
</evidence>
<accession>A0AAV7NVT6</accession>
<proteinExistence type="predicted"/>
<dbReference type="EMBL" id="JANPWB010000012">
    <property type="protein sequence ID" value="KAJ1117433.1"/>
    <property type="molecule type" value="Genomic_DNA"/>
</dbReference>
<sequence>MHPLIALPRRRGEFLEGYARLLGRLICVPESADPRKSKERKERPVIKMAGAPNVLVAVGGGCRQRQLVAHPEQADAASGTGDVLSALQSPLRPGKGKLHGASRSSRMKQQAVAA</sequence>
<name>A0AAV7NVT6_PLEWA</name>
<evidence type="ECO:0000313" key="3">
    <source>
        <dbReference type="Proteomes" id="UP001066276"/>
    </source>
</evidence>
<dbReference type="Proteomes" id="UP001066276">
    <property type="component" value="Chromosome 8"/>
</dbReference>
<protein>
    <submittedName>
        <fullName evidence="2">Uncharacterized protein</fullName>
    </submittedName>
</protein>
<dbReference type="AlphaFoldDB" id="A0AAV7NVT6"/>
<evidence type="ECO:0000313" key="2">
    <source>
        <dbReference type="EMBL" id="KAJ1117433.1"/>
    </source>
</evidence>
<organism evidence="2 3">
    <name type="scientific">Pleurodeles waltl</name>
    <name type="common">Iberian ribbed newt</name>
    <dbReference type="NCBI Taxonomy" id="8319"/>
    <lineage>
        <taxon>Eukaryota</taxon>
        <taxon>Metazoa</taxon>
        <taxon>Chordata</taxon>
        <taxon>Craniata</taxon>
        <taxon>Vertebrata</taxon>
        <taxon>Euteleostomi</taxon>
        <taxon>Amphibia</taxon>
        <taxon>Batrachia</taxon>
        <taxon>Caudata</taxon>
        <taxon>Salamandroidea</taxon>
        <taxon>Salamandridae</taxon>
        <taxon>Pleurodelinae</taxon>
        <taxon>Pleurodeles</taxon>
    </lineage>
</organism>
<comment type="caution">
    <text evidence="2">The sequence shown here is derived from an EMBL/GenBank/DDBJ whole genome shotgun (WGS) entry which is preliminary data.</text>
</comment>
<gene>
    <name evidence="2" type="ORF">NDU88_005633</name>
</gene>
<keyword evidence="3" id="KW-1185">Reference proteome</keyword>
<feature type="region of interest" description="Disordered" evidence="1">
    <location>
        <begin position="73"/>
        <end position="114"/>
    </location>
</feature>